<accession>A0AAN6YQ76</accession>
<dbReference type="Proteomes" id="UP001301958">
    <property type="component" value="Unassembled WGS sequence"/>
</dbReference>
<feature type="non-terminal residue" evidence="1">
    <location>
        <position position="1"/>
    </location>
</feature>
<dbReference type="Gene3D" id="2.60.20.10">
    <property type="entry name" value="Crystallins"/>
    <property type="match status" value="1"/>
</dbReference>
<feature type="non-terminal residue" evidence="1">
    <location>
        <position position="87"/>
    </location>
</feature>
<comment type="caution">
    <text evidence="1">The sequence shown here is derived from an EMBL/GenBank/DDBJ whole genome shotgun (WGS) entry which is preliminary data.</text>
</comment>
<name>A0AAN6YQ76_9PEZI</name>
<protein>
    <submittedName>
        <fullName evidence="1">Uncharacterized protein</fullName>
    </submittedName>
</protein>
<dbReference type="AlphaFoldDB" id="A0AAN6YQ76"/>
<organism evidence="1 2">
    <name type="scientific">Podospora fimiseda</name>
    <dbReference type="NCBI Taxonomy" id="252190"/>
    <lineage>
        <taxon>Eukaryota</taxon>
        <taxon>Fungi</taxon>
        <taxon>Dikarya</taxon>
        <taxon>Ascomycota</taxon>
        <taxon>Pezizomycotina</taxon>
        <taxon>Sordariomycetes</taxon>
        <taxon>Sordariomycetidae</taxon>
        <taxon>Sordariales</taxon>
        <taxon>Podosporaceae</taxon>
        <taxon>Podospora</taxon>
    </lineage>
</organism>
<gene>
    <name evidence="1" type="ORF">QBC38DRAFT_341117</name>
</gene>
<keyword evidence="2" id="KW-1185">Reference proteome</keyword>
<reference evidence="1" key="1">
    <citation type="journal article" date="2023" name="Mol. Phylogenet. Evol.">
        <title>Genome-scale phylogeny and comparative genomics of the fungal order Sordariales.</title>
        <authorList>
            <person name="Hensen N."/>
            <person name="Bonometti L."/>
            <person name="Westerberg I."/>
            <person name="Brannstrom I.O."/>
            <person name="Guillou S."/>
            <person name="Cros-Aarteil S."/>
            <person name="Calhoun S."/>
            <person name="Haridas S."/>
            <person name="Kuo A."/>
            <person name="Mondo S."/>
            <person name="Pangilinan J."/>
            <person name="Riley R."/>
            <person name="LaButti K."/>
            <person name="Andreopoulos B."/>
            <person name="Lipzen A."/>
            <person name="Chen C."/>
            <person name="Yan M."/>
            <person name="Daum C."/>
            <person name="Ng V."/>
            <person name="Clum A."/>
            <person name="Steindorff A."/>
            <person name="Ohm R.A."/>
            <person name="Martin F."/>
            <person name="Silar P."/>
            <person name="Natvig D.O."/>
            <person name="Lalanne C."/>
            <person name="Gautier V."/>
            <person name="Ament-Velasquez S.L."/>
            <person name="Kruys A."/>
            <person name="Hutchinson M.I."/>
            <person name="Powell A.J."/>
            <person name="Barry K."/>
            <person name="Miller A.N."/>
            <person name="Grigoriev I.V."/>
            <person name="Debuchy R."/>
            <person name="Gladieux P."/>
            <person name="Hiltunen Thoren M."/>
            <person name="Johannesson H."/>
        </authorList>
    </citation>
    <scope>NUCLEOTIDE SEQUENCE</scope>
    <source>
        <strain evidence="1">CBS 990.96</strain>
    </source>
</reference>
<sequence>VYVTEDINFTGRAENLAIELGQCLTLGNGWPNTISSFGPDQGTSSFLYENSLDNCNTNGAWDGTIQWPGIADLRSIGFNDRINSFKC</sequence>
<evidence type="ECO:0000313" key="2">
    <source>
        <dbReference type="Proteomes" id="UP001301958"/>
    </source>
</evidence>
<dbReference type="EMBL" id="MU865638">
    <property type="protein sequence ID" value="KAK4220802.1"/>
    <property type="molecule type" value="Genomic_DNA"/>
</dbReference>
<reference evidence="1" key="2">
    <citation type="submission" date="2023-05" db="EMBL/GenBank/DDBJ databases">
        <authorList>
            <consortium name="Lawrence Berkeley National Laboratory"/>
            <person name="Steindorff A."/>
            <person name="Hensen N."/>
            <person name="Bonometti L."/>
            <person name="Westerberg I."/>
            <person name="Brannstrom I.O."/>
            <person name="Guillou S."/>
            <person name="Cros-Aarteil S."/>
            <person name="Calhoun S."/>
            <person name="Haridas S."/>
            <person name="Kuo A."/>
            <person name="Mondo S."/>
            <person name="Pangilinan J."/>
            <person name="Riley R."/>
            <person name="Labutti K."/>
            <person name="Andreopoulos B."/>
            <person name="Lipzen A."/>
            <person name="Chen C."/>
            <person name="Yanf M."/>
            <person name="Daum C."/>
            <person name="Ng V."/>
            <person name="Clum A."/>
            <person name="Ohm R."/>
            <person name="Martin F."/>
            <person name="Silar P."/>
            <person name="Natvig D."/>
            <person name="Lalanne C."/>
            <person name="Gautier V."/>
            <person name="Ament-Velasquez S.L."/>
            <person name="Kruys A."/>
            <person name="Hutchinson M.I."/>
            <person name="Powell A.J."/>
            <person name="Barry K."/>
            <person name="Miller A.N."/>
            <person name="Grigoriev I.V."/>
            <person name="Debuchy R."/>
            <person name="Gladieux P."/>
            <person name="Thoren M.H."/>
            <person name="Johannesson H."/>
        </authorList>
    </citation>
    <scope>NUCLEOTIDE SEQUENCE</scope>
    <source>
        <strain evidence="1">CBS 990.96</strain>
    </source>
</reference>
<evidence type="ECO:0000313" key="1">
    <source>
        <dbReference type="EMBL" id="KAK4220802.1"/>
    </source>
</evidence>
<proteinExistence type="predicted"/>